<gene>
    <name evidence="3" type="ORF">SAMN05216313_10835</name>
</gene>
<sequence>MKKTFMTAILAGLMAVSMSMTAFAGQWQQDAKGWWYQNDDKTYLKDGWKWVDGKCYYFTSDGYCLTGTQTPDGYTVDASGAWIVDGVVQTQGGEAAAAPEQSTVTAGGLTLAIPNGFSKYSEEDGFVYLANSDTTAMIALASESLADLGFSAEELRMLTALSDYILDEAMKENTGVEITGTNLQLANRTWRFYDYGYNPVLEIPGQTQVYARLTESHLYMIFFAGELSGMDTTSIMQNNLR</sequence>
<evidence type="ECO:0000313" key="4">
    <source>
        <dbReference type="Proteomes" id="UP000198508"/>
    </source>
</evidence>
<name>A0A1I0F8Z9_9FIRM</name>
<organism evidence="3 4">
    <name type="scientific">Enterocloster lavalensis</name>
    <dbReference type="NCBI Taxonomy" id="460384"/>
    <lineage>
        <taxon>Bacteria</taxon>
        <taxon>Bacillati</taxon>
        <taxon>Bacillota</taxon>
        <taxon>Clostridia</taxon>
        <taxon>Lachnospirales</taxon>
        <taxon>Lachnospiraceae</taxon>
        <taxon>Enterocloster</taxon>
    </lineage>
</organism>
<dbReference type="Proteomes" id="UP000198508">
    <property type="component" value="Unassembled WGS sequence"/>
</dbReference>
<evidence type="ECO:0008006" key="5">
    <source>
        <dbReference type="Google" id="ProtNLM"/>
    </source>
</evidence>
<keyword evidence="2" id="KW-0732">Signal</keyword>
<evidence type="ECO:0000256" key="1">
    <source>
        <dbReference type="ARBA" id="ARBA00022737"/>
    </source>
</evidence>
<dbReference type="Pfam" id="PF19085">
    <property type="entry name" value="Choline_bind_2"/>
    <property type="match status" value="1"/>
</dbReference>
<dbReference type="InterPro" id="IPR018337">
    <property type="entry name" value="Cell_wall/Cho-bd_repeat"/>
</dbReference>
<evidence type="ECO:0000313" key="3">
    <source>
        <dbReference type="EMBL" id="SET53950.1"/>
    </source>
</evidence>
<reference evidence="4" key="1">
    <citation type="submission" date="2016-10" db="EMBL/GenBank/DDBJ databases">
        <authorList>
            <person name="Varghese N."/>
            <person name="Submissions S."/>
        </authorList>
    </citation>
    <scope>NUCLEOTIDE SEQUENCE [LARGE SCALE GENOMIC DNA]</scope>
    <source>
        <strain evidence="4">NLAE-zl-G277</strain>
    </source>
</reference>
<dbReference type="Gene3D" id="2.10.270.10">
    <property type="entry name" value="Cholin Binding"/>
    <property type="match status" value="1"/>
</dbReference>
<dbReference type="RefSeq" id="WP_092362759.1">
    <property type="nucleotide sequence ID" value="NZ_CP176637.1"/>
</dbReference>
<keyword evidence="1" id="KW-0677">Repeat</keyword>
<dbReference type="AlphaFoldDB" id="A0A1I0F8Z9"/>
<evidence type="ECO:0000256" key="2">
    <source>
        <dbReference type="SAM" id="SignalP"/>
    </source>
</evidence>
<dbReference type="SUPFAM" id="SSF69360">
    <property type="entry name" value="Cell wall binding repeat"/>
    <property type="match status" value="1"/>
</dbReference>
<accession>A0A1I0F8Z9</accession>
<feature type="chain" id="PRO_5011629184" description="Cell wall binding repeat-containing protein" evidence="2">
    <location>
        <begin position="25"/>
        <end position="241"/>
    </location>
</feature>
<proteinExistence type="predicted"/>
<feature type="signal peptide" evidence="2">
    <location>
        <begin position="1"/>
        <end position="24"/>
    </location>
</feature>
<dbReference type="EMBL" id="FOIM01000008">
    <property type="protein sequence ID" value="SET53950.1"/>
    <property type="molecule type" value="Genomic_DNA"/>
</dbReference>
<protein>
    <recommendedName>
        <fullName evidence="5">Cell wall binding repeat-containing protein</fullName>
    </recommendedName>
</protein>
<keyword evidence="4" id="KW-1185">Reference proteome</keyword>